<evidence type="ECO:0000313" key="1">
    <source>
        <dbReference type="EMBL" id="GFY51930.1"/>
    </source>
</evidence>
<gene>
    <name evidence="1" type="ORF">TNIN_427101</name>
</gene>
<dbReference type="Proteomes" id="UP000886998">
    <property type="component" value="Unassembled WGS sequence"/>
</dbReference>
<dbReference type="EMBL" id="BMAV01008384">
    <property type="protein sequence ID" value="GFY51930.1"/>
    <property type="molecule type" value="Genomic_DNA"/>
</dbReference>
<sequence>MPLRIEETFCKWNWSNGHCPSTSDDWSSNSHTSSDGLLMIVPPFSSLITSPPEAIVLTLQAQFDRTGDEFTRKFP</sequence>
<organism evidence="1 2">
    <name type="scientific">Trichonephila inaurata madagascariensis</name>
    <dbReference type="NCBI Taxonomy" id="2747483"/>
    <lineage>
        <taxon>Eukaryota</taxon>
        <taxon>Metazoa</taxon>
        <taxon>Ecdysozoa</taxon>
        <taxon>Arthropoda</taxon>
        <taxon>Chelicerata</taxon>
        <taxon>Arachnida</taxon>
        <taxon>Araneae</taxon>
        <taxon>Araneomorphae</taxon>
        <taxon>Entelegynae</taxon>
        <taxon>Araneoidea</taxon>
        <taxon>Nephilidae</taxon>
        <taxon>Trichonephila</taxon>
        <taxon>Trichonephila inaurata</taxon>
    </lineage>
</organism>
<name>A0A8X7C1J5_9ARAC</name>
<protein>
    <submittedName>
        <fullName evidence="1">Uncharacterized protein</fullName>
    </submittedName>
</protein>
<comment type="caution">
    <text evidence="1">The sequence shown here is derived from an EMBL/GenBank/DDBJ whole genome shotgun (WGS) entry which is preliminary data.</text>
</comment>
<evidence type="ECO:0000313" key="2">
    <source>
        <dbReference type="Proteomes" id="UP000886998"/>
    </source>
</evidence>
<keyword evidence="2" id="KW-1185">Reference proteome</keyword>
<reference evidence="1" key="1">
    <citation type="submission" date="2020-08" db="EMBL/GenBank/DDBJ databases">
        <title>Multicomponent nature underlies the extraordinary mechanical properties of spider dragline silk.</title>
        <authorList>
            <person name="Kono N."/>
            <person name="Nakamura H."/>
            <person name="Mori M."/>
            <person name="Yoshida Y."/>
            <person name="Ohtoshi R."/>
            <person name="Malay A.D."/>
            <person name="Moran D.A.P."/>
            <person name="Tomita M."/>
            <person name="Numata K."/>
            <person name="Arakawa K."/>
        </authorList>
    </citation>
    <scope>NUCLEOTIDE SEQUENCE</scope>
</reference>
<proteinExistence type="predicted"/>
<accession>A0A8X7C1J5</accession>
<dbReference type="AlphaFoldDB" id="A0A8X7C1J5"/>